<protein>
    <recommendedName>
        <fullName evidence="3">MarR family transcriptional regulator</fullName>
    </recommendedName>
</protein>
<reference evidence="1 2" key="1">
    <citation type="submission" date="2021-01" db="EMBL/GenBank/DDBJ databases">
        <title>Whole genome shotgun sequence of Plantactinospora mayteni NBRC 109088.</title>
        <authorList>
            <person name="Komaki H."/>
            <person name="Tamura T."/>
        </authorList>
    </citation>
    <scope>NUCLEOTIDE SEQUENCE [LARGE SCALE GENOMIC DNA]</scope>
    <source>
        <strain evidence="1 2">NBRC 109088</strain>
    </source>
</reference>
<comment type="caution">
    <text evidence="1">The sequence shown here is derived from an EMBL/GenBank/DDBJ whole genome shotgun (WGS) entry which is preliminary data.</text>
</comment>
<dbReference type="Proteomes" id="UP000621500">
    <property type="component" value="Unassembled WGS sequence"/>
</dbReference>
<keyword evidence="2" id="KW-1185">Reference proteome</keyword>
<organism evidence="1 2">
    <name type="scientific">Plantactinospora mayteni</name>
    <dbReference type="NCBI Taxonomy" id="566021"/>
    <lineage>
        <taxon>Bacteria</taxon>
        <taxon>Bacillati</taxon>
        <taxon>Actinomycetota</taxon>
        <taxon>Actinomycetes</taxon>
        <taxon>Micromonosporales</taxon>
        <taxon>Micromonosporaceae</taxon>
        <taxon>Plantactinospora</taxon>
    </lineage>
</organism>
<name>A0ABQ4EVH3_9ACTN</name>
<gene>
    <name evidence="1" type="ORF">Pma05_52410</name>
</gene>
<proteinExistence type="predicted"/>
<evidence type="ECO:0000313" key="1">
    <source>
        <dbReference type="EMBL" id="GIG98668.1"/>
    </source>
</evidence>
<dbReference type="EMBL" id="BONX01000036">
    <property type="protein sequence ID" value="GIG98668.1"/>
    <property type="molecule type" value="Genomic_DNA"/>
</dbReference>
<evidence type="ECO:0000313" key="2">
    <source>
        <dbReference type="Proteomes" id="UP000621500"/>
    </source>
</evidence>
<sequence length="231" mass="24973">MSEKELTLVDRCILVTLMIKATPLPQTYFTNIVGISIKPDHRRKLLSLELIEVTAKPITLALTDEGWRRAGEELGAEAPKRAGAAGGTLYVALDFLRRLIDHSGTQADDLFRLQINGGDVVSALAAGPSALPDAAPSQDAVATTDADPAILVRRAYQELAGKPGDYVMLSDLRSVLDDLPRAEVDAALIRLNRDRNVHLVPESNQKVLRPEERAAAVSIGNQDKHLIAISS</sequence>
<accession>A0ABQ4EVH3</accession>
<evidence type="ECO:0008006" key="3">
    <source>
        <dbReference type="Google" id="ProtNLM"/>
    </source>
</evidence>